<sequence length="36" mass="4391">MPMSLHKLKDFSQVSQDHSLFFFKNHLRLSFNFIFC</sequence>
<dbReference type="AlphaFoldDB" id="F8L7E3"/>
<evidence type="ECO:0000313" key="2">
    <source>
        <dbReference type="Proteomes" id="UP000000496"/>
    </source>
</evidence>
<dbReference type="EMBL" id="FR872582">
    <property type="protein sequence ID" value="CCB88673.1"/>
    <property type="molecule type" value="Genomic_DNA"/>
</dbReference>
<organism evidence="1 2">
    <name type="scientific">Simkania negevensis (strain ATCC VR-1471 / DSM 27360 / Z)</name>
    <dbReference type="NCBI Taxonomy" id="331113"/>
    <lineage>
        <taxon>Bacteria</taxon>
        <taxon>Pseudomonadati</taxon>
        <taxon>Chlamydiota</taxon>
        <taxon>Chlamydiia</taxon>
        <taxon>Parachlamydiales</taxon>
        <taxon>Simkaniaceae</taxon>
        <taxon>Simkania</taxon>
    </lineage>
</organism>
<proteinExistence type="predicted"/>
<evidence type="ECO:0000313" key="1">
    <source>
        <dbReference type="EMBL" id="CCB88673.1"/>
    </source>
</evidence>
<accession>F8L7E3</accession>
<name>F8L7E3_SIMNZ</name>
<protein>
    <submittedName>
        <fullName evidence="1">Uncharacterized protein</fullName>
    </submittedName>
</protein>
<dbReference type="Proteomes" id="UP000000496">
    <property type="component" value="Chromosome gsn.131"/>
</dbReference>
<dbReference type="HOGENOM" id="CLU_3358515_0_0_0"/>
<reference evidence="1 2" key="2">
    <citation type="journal article" date="2011" name="Mol. Biol. Evol.">
        <title>Unity in variety--the pan-genome of the Chlamydiae.</title>
        <authorList>
            <person name="Collingro A."/>
            <person name="Tischler P."/>
            <person name="Weinmaier T."/>
            <person name="Penz T."/>
            <person name="Heinz E."/>
            <person name="Brunham R.C."/>
            <person name="Read T.D."/>
            <person name="Bavoil P.M."/>
            <person name="Sachse K."/>
            <person name="Kahane S."/>
            <person name="Friedman M.G."/>
            <person name="Rattei T."/>
            <person name="Myers G.S."/>
            <person name="Horn M."/>
        </authorList>
    </citation>
    <scope>NUCLEOTIDE SEQUENCE [LARGE SCALE GENOMIC DNA]</scope>
    <source>
        <strain evidence="2">ATCC VR-1471 / Z</strain>
    </source>
</reference>
<reference key="1">
    <citation type="journal article" date="2011" name="Mol. Biol. Evol.">
        <title>Unity in variety -- the pan-genome of the Chlamydiae.</title>
        <authorList>
            <person name="Collingro A."/>
            <person name="Tischler P."/>
            <person name="Weinmaier T."/>
            <person name="Penz T."/>
            <person name="Heinz E."/>
            <person name="Brunham R.C."/>
            <person name="Read T.D."/>
            <person name="Bavoil P.M."/>
            <person name="Sachse K."/>
            <person name="Kahane S."/>
            <person name="Friedman M.G."/>
            <person name="Rattei T."/>
            <person name="Myers G.S.A."/>
            <person name="Horn M."/>
        </authorList>
    </citation>
    <scope>NUCLEOTIDE SEQUENCE</scope>
    <source>
        <strain>Z</strain>
    </source>
</reference>
<dbReference type="KEGG" id="sng:SNE_A07960"/>
<keyword evidence="2" id="KW-1185">Reference proteome</keyword>
<gene>
    <name evidence="1" type="ordered locus">SNE_A07960</name>
</gene>